<dbReference type="AlphaFoldDB" id="A0A831LGZ5"/>
<accession>A0A831LGZ5</accession>
<reference evidence="1" key="1">
    <citation type="journal article" date="2020" name="mSystems">
        <title>Genome- and Community-Level Interaction Insights into Carbon Utilization and Element Cycling Functions of Hydrothermarchaeota in Hydrothermal Sediment.</title>
        <authorList>
            <person name="Zhou Z."/>
            <person name="Liu Y."/>
            <person name="Xu W."/>
            <person name="Pan J."/>
            <person name="Luo Z.H."/>
            <person name="Li M."/>
        </authorList>
    </citation>
    <scope>NUCLEOTIDE SEQUENCE [LARGE SCALE GENOMIC DNA]</scope>
    <source>
        <strain evidence="1">SpSt-1220</strain>
    </source>
</reference>
<proteinExistence type="predicted"/>
<protein>
    <submittedName>
        <fullName evidence="1">Uncharacterized protein</fullName>
    </submittedName>
</protein>
<dbReference type="EMBL" id="DSDO01000197">
    <property type="protein sequence ID" value="HDR46619.1"/>
    <property type="molecule type" value="Genomic_DNA"/>
</dbReference>
<organism evidence="1">
    <name type="scientific">Geoalkalibacter subterraneus</name>
    <dbReference type="NCBI Taxonomy" id="483547"/>
    <lineage>
        <taxon>Bacteria</taxon>
        <taxon>Pseudomonadati</taxon>
        <taxon>Thermodesulfobacteriota</taxon>
        <taxon>Desulfuromonadia</taxon>
        <taxon>Desulfuromonadales</taxon>
        <taxon>Geoalkalibacteraceae</taxon>
        <taxon>Geoalkalibacter</taxon>
    </lineage>
</organism>
<name>A0A831LGZ5_9BACT</name>
<sequence>MANQNLESDKVSHILKVCIEDHELAKKIYQIGIVEKNRKFTLPDGEVSLSDEEFGEFVKRFSDEVEPTMWKSKRAKD</sequence>
<comment type="caution">
    <text evidence="1">The sequence shown here is derived from an EMBL/GenBank/DDBJ whole genome shotgun (WGS) entry which is preliminary data.</text>
</comment>
<evidence type="ECO:0000313" key="1">
    <source>
        <dbReference type="EMBL" id="HDR46619.1"/>
    </source>
</evidence>
<gene>
    <name evidence="1" type="ORF">ENN94_02850</name>
</gene>
<dbReference type="Proteomes" id="UP000886162">
    <property type="component" value="Unassembled WGS sequence"/>
</dbReference>